<dbReference type="InterPro" id="IPR041705">
    <property type="entry name" value="PIN_Sll0205"/>
</dbReference>
<dbReference type="InterPro" id="IPR052919">
    <property type="entry name" value="TA_system_RNase"/>
</dbReference>
<sequence length="126" mass="14588">MTQYLLDTHALIWWLANDLSLTTEAKTKIADPNNIVFVSAASTWEIAIKKSIGKLKSPDDFLEQIEQNNFKPLPIKIEETLIIEKLPKHHLDPFDRILIAQAKFLNLTIITRDRKFILYDVDLLKC</sequence>
<keyword evidence="3" id="KW-1185">Reference proteome</keyword>
<name>A0A964BMZ4_9CYAN</name>
<evidence type="ECO:0000313" key="2">
    <source>
        <dbReference type="EMBL" id="MCC0176019.1"/>
    </source>
</evidence>
<protein>
    <submittedName>
        <fullName evidence="2">Type II toxin-antitoxin system VapC family toxin</fullName>
    </submittedName>
</protein>
<dbReference type="InterPro" id="IPR002716">
    <property type="entry name" value="PIN_dom"/>
</dbReference>
<accession>A0A964BMZ4</accession>
<organism evidence="2 3">
    <name type="scientific">Waterburya agarophytonicola KI4</name>
    <dbReference type="NCBI Taxonomy" id="2874699"/>
    <lineage>
        <taxon>Bacteria</taxon>
        <taxon>Bacillati</taxon>
        <taxon>Cyanobacteriota</taxon>
        <taxon>Cyanophyceae</taxon>
        <taxon>Pleurocapsales</taxon>
        <taxon>Hyellaceae</taxon>
        <taxon>Waterburya</taxon>
        <taxon>Waterburya agarophytonicola</taxon>
    </lineage>
</organism>
<dbReference type="PANTHER" id="PTHR36173">
    <property type="entry name" value="RIBONUCLEASE VAPC16-RELATED"/>
    <property type="match status" value="1"/>
</dbReference>
<dbReference type="CDD" id="cd09872">
    <property type="entry name" value="PIN_Sll0205-like"/>
    <property type="match status" value="1"/>
</dbReference>
<dbReference type="EMBL" id="JADWDC010000005">
    <property type="protein sequence ID" value="MCC0176019.1"/>
    <property type="molecule type" value="Genomic_DNA"/>
</dbReference>
<dbReference type="InterPro" id="IPR029060">
    <property type="entry name" value="PIN-like_dom_sf"/>
</dbReference>
<gene>
    <name evidence="2" type="ORF">I4641_03370</name>
</gene>
<dbReference type="PANTHER" id="PTHR36173:SF2">
    <property type="entry name" value="RIBONUCLEASE VAPC16"/>
    <property type="match status" value="1"/>
</dbReference>
<dbReference type="Proteomes" id="UP000729733">
    <property type="component" value="Unassembled WGS sequence"/>
</dbReference>
<evidence type="ECO:0000313" key="3">
    <source>
        <dbReference type="Proteomes" id="UP000729733"/>
    </source>
</evidence>
<dbReference type="Gene3D" id="3.40.50.1010">
    <property type="entry name" value="5'-nuclease"/>
    <property type="match status" value="1"/>
</dbReference>
<evidence type="ECO:0000259" key="1">
    <source>
        <dbReference type="Pfam" id="PF01850"/>
    </source>
</evidence>
<comment type="caution">
    <text evidence="2">The sequence shown here is derived from an EMBL/GenBank/DDBJ whole genome shotgun (WGS) entry which is preliminary data.</text>
</comment>
<feature type="domain" description="PIN" evidence="1">
    <location>
        <begin position="4"/>
        <end position="118"/>
    </location>
</feature>
<dbReference type="RefSeq" id="WP_229639055.1">
    <property type="nucleotide sequence ID" value="NZ_JADWDC010000005.1"/>
</dbReference>
<reference evidence="2" key="1">
    <citation type="journal article" date="2021" name="Antonie Van Leeuwenhoek">
        <title>Draft genome and description of Waterburya agarophytonicola gen. nov. sp. nov. (Pleurocapsales, Cyanobacteria): a seaweed symbiont.</title>
        <authorList>
            <person name="Bonthond G."/>
            <person name="Shalygin S."/>
            <person name="Bayer T."/>
            <person name="Weinberger F."/>
        </authorList>
    </citation>
    <scope>NUCLEOTIDE SEQUENCE</scope>
    <source>
        <strain evidence="2">KI4</strain>
    </source>
</reference>
<proteinExistence type="predicted"/>
<dbReference type="Pfam" id="PF01850">
    <property type="entry name" value="PIN"/>
    <property type="match status" value="1"/>
</dbReference>
<dbReference type="SUPFAM" id="SSF88723">
    <property type="entry name" value="PIN domain-like"/>
    <property type="match status" value="1"/>
</dbReference>
<dbReference type="AlphaFoldDB" id="A0A964BMZ4"/>